<feature type="compositionally biased region" description="Acidic residues" evidence="1">
    <location>
        <begin position="107"/>
        <end position="145"/>
    </location>
</feature>
<proteinExistence type="predicted"/>
<feature type="compositionally biased region" description="Basic and acidic residues" evidence="1">
    <location>
        <begin position="389"/>
        <end position="409"/>
    </location>
</feature>
<dbReference type="AlphaFoldDB" id="A0A699GRD4"/>
<gene>
    <name evidence="2" type="ORF">Tci_179566</name>
</gene>
<evidence type="ECO:0000256" key="1">
    <source>
        <dbReference type="SAM" id="MobiDB-lite"/>
    </source>
</evidence>
<evidence type="ECO:0000313" key="2">
    <source>
        <dbReference type="EMBL" id="GEW07590.1"/>
    </source>
</evidence>
<feature type="region of interest" description="Disordered" evidence="1">
    <location>
        <begin position="101"/>
        <end position="158"/>
    </location>
</feature>
<reference evidence="2" key="1">
    <citation type="journal article" date="2019" name="Sci. Rep.">
        <title>Draft genome of Tanacetum cinerariifolium, the natural source of mosquito coil.</title>
        <authorList>
            <person name="Yamashiro T."/>
            <person name="Shiraishi A."/>
            <person name="Satake H."/>
            <person name="Nakayama K."/>
        </authorList>
    </citation>
    <scope>NUCLEOTIDE SEQUENCE</scope>
</reference>
<sequence length="409" mass="44778">RFHSYIHGGIQSVEGLSDIGSSGVEGPPMMPEDPYAYVLAGFQAPPSPDYVPGPKEPKQAPPLLEFVLELIYLKFMPLEDEILPAEEQPLPAADLHTVDSLGYIPESDPEEDPADYPTDEGDDDDDESSNDDEDDDDDVEEEEEEHPAHANSIPPPPVHRTTARIYISVHAPTPVWSEAEINRLLAIPSPPPSLLSQCPTYPLGYRAAMIWLRAETPSTSYPLPTSIPLSGTPPLLPIPLPTSSPPLLLPSTSHRSDVPEVTLPPRKRLCIALGAPATDETELRRMMIDFVTTVRLDTDEIYKRLDDAQDDRAWVQFMDASDTARAEVVSLCTTVLAQESEIAGLWAKIVPKRTTRSTPATTTTTTTTVTDAQLKALIDQGIANALAARDADRSRNGKDSHDSRMGVRR</sequence>
<accession>A0A699GRD4</accession>
<name>A0A699GRD4_TANCI</name>
<dbReference type="EMBL" id="BKCJ010044256">
    <property type="protein sequence ID" value="GEW07590.1"/>
    <property type="molecule type" value="Genomic_DNA"/>
</dbReference>
<feature type="region of interest" description="Disordered" evidence="1">
    <location>
        <begin position="388"/>
        <end position="409"/>
    </location>
</feature>
<protein>
    <recommendedName>
        <fullName evidence="3">Reverse transcriptase domain-containing protein</fullName>
    </recommendedName>
</protein>
<organism evidence="2">
    <name type="scientific">Tanacetum cinerariifolium</name>
    <name type="common">Dalmatian daisy</name>
    <name type="synonym">Chrysanthemum cinerariifolium</name>
    <dbReference type="NCBI Taxonomy" id="118510"/>
    <lineage>
        <taxon>Eukaryota</taxon>
        <taxon>Viridiplantae</taxon>
        <taxon>Streptophyta</taxon>
        <taxon>Embryophyta</taxon>
        <taxon>Tracheophyta</taxon>
        <taxon>Spermatophyta</taxon>
        <taxon>Magnoliopsida</taxon>
        <taxon>eudicotyledons</taxon>
        <taxon>Gunneridae</taxon>
        <taxon>Pentapetalae</taxon>
        <taxon>asterids</taxon>
        <taxon>campanulids</taxon>
        <taxon>Asterales</taxon>
        <taxon>Asteraceae</taxon>
        <taxon>Asteroideae</taxon>
        <taxon>Anthemideae</taxon>
        <taxon>Anthemidinae</taxon>
        <taxon>Tanacetum</taxon>
    </lineage>
</organism>
<evidence type="ECO:0008006" key="3">
    <source>
        <dbReference type="Google" id="ProtNLM"/>
    </source>
</evidence>
<feature type="non-terminal residue" evidence="2">
    <location>
        <position position="1"/>
    </location>
</feature>
<comment type="caution">
    <text evidence="2">The sequence shown here is derived from an EMBL/GenBank/DDBJ whole genome shotgun (WGS) entry which is preliminary data.</text>
</comment>